<name>A0A2S9EW48_9PSED</name>
<organism evidence="1 2">
    <name type="scientific">Pseudomonas poae</name>
    <dbReference type="NCBI Taxonomy" id="200451"/>
    <lineage>
        <taxon>Bacteria</taxon>
        <taxon>Pseudomonadati</taxon>
        <taxon>Pseudomonadota</taxon>
        <taxon>Gammaproteobacteria</taxon>
        <taxon>Pseudomonadales</taxon>
        <taxon>Pseudomonadaceae</taxon>
        <taxon>Pseudomonas</taxon>
    </lineage>
</organism>
<evidence type="ECO:0000313" key="1">
    <source>
        <dbReference type="EMBL" id="PRC20630.1"/>
    </source>
</evidence>
<accession>A0A2S9EW48</accession>
<reference evidence="1 2" key="1">
    <citation type="submission" date="2017-09" db="EMBL/GenBank/DDBJ databases">
        <title>Genomic, metabolic, and phenotypic characteristics of bacterial isolates from the natural microbiome of the model nematode Caenorhabditis elegans.</title>
        <authorList>
            <person name="Zimmermann J."/>
            <person name="Obeng N."/>
            <person name="Yang W."/>
            <person name="Obeng O."/>
            <person name="Kissoyan K."/>
            <person name="Pees B."/>
            <person name="Dirksen P."/>
            <person name="Hoppner M."/>
            <person name="Franke A."/>
            <person name="Rosenstiel P."/>
            <person name="Leippe M."/>
            <person name="Dierking K."/>
            <person name="Kaleta C."/>
            <person name="Schulenburg H."/>
        </authorList>
    </citation>
    <scope>NUCLEOTIDE SEQUENCE [LARGE SCALE GENOMIC DNA]</scope>
    <source>
        <strain evidence="1 2">MYb117</strain>
    </source>
</reference>
<dbReference type="InterPro" id="IPR010546">
    <property type="entry name" value="DUF1120"/>
</dbReference>
<protein>
    <recommendedName>
        <fullName evidence="3">DUF1120 domain-containing protein</fullName>
    </recommendedName>
</protein>
<dbReference type="EMBL" id="PCQL01000006">
    <property type="protein sequence ID" value="PRC20630.1"/>
    <property type="molecule type" value="Genomic_DNA"/>
</dbReference>
<dbReference type="Pfam" id="PF06551">
    <property type="entry name" value="DUF1120"/>
    <property type="match status" value="1"/>
</dbReference>
<evidence type="ECO:0008006" key="3">
    <source>
        <dbReference type="Google" id="ProtNLM"/>
    </source>
</evidence>
<proteinExistence type="predicted"/>
<dbReference type="AlphaFoldDB" id="A0A2S9EW48"/>
<keyword evidence="2" id="KW-1185">Reference proteome</keyword>
<sequence length="368" mass="39408">MPLLLGLVATAQAQDECQLNLSESTLDFGLMNRLAQRDSATERLLGERRLSVTLTCPHPQDMSLFYNALAASAGRLQFTEHGSYDMRASDGVLDGRAVELGLLPAFGQAPTSSANALSWRPGQGIAAVENGQVLTGKQLSLQLAVSAWADSAATQARDAVTWEVTGLFVTRQSGRSRELTLRARFAPVACTPHLSDGGIVDYGTLLAKDLSRDNENPLPAKTLLFSVNCDAAARFALIMHDNRNGSATGGIDETAYGLDLDNSQNRIGRYYVTIDPADFSADTFPTLYRTDSTTAGMAWSSASSRQIPIASNSYLGFTNSAGSTSGPVSIQNLTGTLRIKTYLAPLQTLDLRNVVYINGSGTIEIIYL</sequence>
<comment type="caution">
    <text evidence="1">The sequence shown here is derived from an EMBL/GenBank/DDBJ whole genome shotgun (WGS) entry which is preliminary data.</text>
</comment>
<evidence type="ECO:0000313" key="2">
    <source>
        <dbReference type="Proteomes" id="UP000238045"/>
    </source>
</evidence>
<gene>
    <name evidence="1" type="ORF">CQZ99_07310</name>
</gene>
<dbReference type="Proteomes" id="UP000238045">
    <property type="component" value="Unassembled WGS sequence"/>
</dbReference>